<protein>
    <submittedName>
        <fullName evidence="3">Uncharacterized protein</fullName>
    </submittedName>
</protein>
<reference evidence="3" key="1">
    <citation type="submission" date="2020-06" db="EMBL/GenBank/DDBJ databases">
        <authorList>
            <consortium name="Plant Systems Biology data submission"/>
        </authorList>
    </citation>
    <scope>NUCLEOTIDE SEQUENCE</scope>
    <source>
        <strain evidence="3">D6</strain>
    </source>
</reference>
<sequence length="348" mass="38991">MKWIQAVVWFSSLVSLTEAAQGGLRQLLSGNTCVCWDDLDQVAAADFFDWKYRTNSAWNIDEVFNSQSRSYYLVQHLNPYEDVPHYNWGYCTVYRHGQSVHSKKRLSREEFRGCRTNMHQEVDRLCADPNLNSSGKYIEGCDTTRVPTPAPHPTPAPTDEPSASPSLSQAPSISPSKAPTITPTVSAAPTTLNGCKGGLAAVEIHLSLSDSASQNQWAIYRIGQAGDNRVHKQLSYKEAPKGMFYTKLEEFCLDDSYNYVFKIFNYWGQFEYDDDDDDDSTDDFFPYAGGMDGGTYEVVVNGVVVRPSADFDDPNKKEDSVCLNLQNVTDTSVCDGVEFEQGYEDVDR</sequence>
<feature type="chain" id="PRO_5040154623" evidence="2">
    <location>
        <begin position="20"/>
        <end position="348"/>
    </location>
</feature>
<name>A0A9N8F1P2_9STRA</name>
<keyword evidence="2" id="KW-0732">Signal</keyword>
<organism evidence="3 4">
    <name type="scientific">Seminavis robusta</name>
    <dbReference type="NCBI Taxonomy" id="568900"/>
    <lineage>
        <taxon>Eukaryota</taxon>
        <taxon>Sar</taxon>
        <taxon>Stramenopiles</taxon>
        <taxon>Ochrophyta</taxon>
        <taxon>Bacillariophyta</taxon>
        <taxon>Bacillariophyceae</taxon>
        <taxon>Bacillariophycidae</taxon>
        <taxon>Naviculales</taxon>
        <taxon>Naviculaceae</taxon>
        <taxon>Seminavis</taxon>
    </lineage>
</organism>
<feature type="compositionally biased region" description="Low complexity" evidence="1">
    <location>
        <begin position="159"/>
        <end position="176"/>
    </location>
</feature>
<evidence type="ECO:0000256" key="1">
    <source>
        <dbReference type="SAM" id="MobiDB-lite"/>
    </source>
</evidence>
<keyword evidence="4" id="KW-1185">Reference proteome</keyword>
<evidence type="ECO:0000313" key="3">
    <source>
        <dbReference type="EMBL" id="CAB9528740.1"/>
    </source>
</evidence>
<gene>
    <name evidence="3" type="ORF">SEMRO_2306_G322740.1</name>
</gene>
<dbReference type="EMBL" id="CAICTM010002304">
    <property type="protein sequence ID" value="CAB9528740.1"/>
    <property type="molecule type" value="Genomic_DNA"/>
</dbReference>
<dbReference type="AlphaFoldDB" id="A0A9N8F1P2"/>
<dbReference type="Proteomes" id="UP001153069">
    <property type="component" value="Unassembled WGS sequence"/>
</dbReference>
<feature type="signal peptide" evidence="2">
    <location>
        <begin position="1"/>
        <end position="19"/>
    </location>
</feature>
<evidence type="ECO:0000313" key="4">
    <source>
        <dbReference type="Proteomes" id="UP001153069"/>
    </source>
</evidence>
<comment type="caution">
    <text evidence="3">The sequence shown here is derived from an EMBL/GenBank/DDBJ whole genome shotgun (WGS) entry which is preliminary data.</text>
</comment>
<evidence type="ECO:0000256" key="2">
    <source>
        <dbReference type="SAM" id="SignalP"/>
    </source>
</evidence>
<proteinExistence type="predicted"/>
<feature type="compositionally biased region" description="Pro residues" evidence="1">
    <location>
        <begin position="148"/>
        <end position="158"/>
    </location>
</feature>
<feature type="region of interest" description="Disordered" evidence="1">
    <location>
        <begin position="137"/>
        <end position="185"/>
    </location>
</feature>
<accession>A0A9N8F1P2</accession>